<keyword evidence="3" id="KW-1003">Cell membrane</keyword>
<evidence type="ECO:0000256" key="13">
    <source>
        <dbReference type="ARBA" id="ARBA00023286"/>
    </source>
</evidence>
<evidence type="ECO:0000256" key="16">
    <source>
        <dbReference type="RuleBase" id="RU000687"/>
    </source>
</evidence>
<name>A0A914WRM2_9BILA</name>
<dbReference type="FunFam" id="1.20.58.390:FF:000043">
    <property type="entry name" value="AcetylCholine Receptor"/>
    <property type="match status" value="1"/>
</dbReference>
<evidence type="ECO:0000256" key="15">
    <source>
        <dbReference type="ARBA" id="ARBA00034104"/>
    </source>
</evidence>
<keyword evidence="2 16" id="KW-0813">Transport</keyword>
<protein>
    <submittedName>
        <fullName evidence="20">Uncharacterized protein</fullName>
    </submittedName>
</protein>
<accession>A0A914WRM2</accession>
<evidence type="ECO:0000256" key="5">
    <source>
        <dbReference type="ARBA" id="ARBA00022989"/>
    </source>
</evidence>
<keyword evidence="9" id="KW-1015">Disulfide bond</keyword>
<feature type="domain" description="Neurotransmitter-gated ion-channel ligand-binding" evidence="17">
    <location>
        <begin position="22"/>
        <end position="230"/>
    </location>
</feature>
<dbReference type="SUPFAM" id="SSF90112">
    <property type="entry name" value="Neurotransmitter-gated ion-channel transmembrane pore"/>
    <property type="match status" value="1"/>
</dbReference>
<feature type="domain" description="Neurotransmitter-gated ion-channel transmembrane" evidence="18">
    <location>
        <begin position="237"/>
        <end position="505"/>
    </location>
</feature>
<keyword evidence="6" id="KW-0770">Synapse</keyword>
<comment type="subcellular location">
    <subcellularLocation>
        <location evidence="15">Postsynaptic cell membrane</location>
        <topology evidence="15">Multi-pass membrane protein</topology>
    </subcellularLocation>
</comment>
<dbReference type="InterPro" id="IPR038050">
    <property type="entry name" value="Neuro_actylchol_rec"/>
</dbReference>
<feature type="signal peptide" evidence="16">
    <location>
        <begin position="1"/>
        <end position="18"/>
    </location>
</feature>
<dbReference type="InterPro" id="IPR006202">
    <property type="entry name" value="Neur_chan_lig-bd"/>
</dbReference>
<keyword evidence="13" id="KW-1071">Ligand-gated ion channel</keyword>
<keyword evidence="16" id="KW-0732">Signal</keyword>
<keyword evidence="5 16" id="KW-1133">Transmembrane helix</keyword>
<dbReference type="Gene3D" id="1.20.58.390">
    <property type="entry name" value="Neurotransmitter-gated ion-channel transmembrane domain"/>
    <property type="match status" value="2"/>
</dbReference>
<proteinExistence type="inferred from homology"/>
<evidence type="ECO:0000256" key="12">
    <source>
        <dbReference type="ARBA" id="ARBA00023257"/>
    </source>
</evidence>
<evidence type="ECO:0000256" key="8">
    <source>
        <dbReference type="ARBA" id="ARBA00023136"/>
    </source>
</evidence>
<evidence type="ECO:0000256" key="9">
    <source>
        <dbReference type="ARBA" id="ARBA00023157"/>
    </source>
</evidence>
<dbReference type="PRINTS" id="PR00252">
    <property type="entry name" value="NRIONCHANNEL"/>
</dbReference>
<evidence type="ECO:0000256" key="14">
    <source>
        <dbReference type="ARBA" id="ARBA00023303"/>
    </source>
</evidence>
<dbReference type="InterPro" id="IPR006201">
    <property type="entry name" value="Neur_channel"/>
</dbReference>
<evidence type="ECO:0000313" key="19">
    <source>
        <dbReference type="Proteomes" id="UP000887566"/>
    </source>
</evidence>
<dbReference type="InterPro" id="IPR036719">
    <property type="entry name" value="Neuro-gated_channel_TM_sf"/>
</dbReference>
<evidence type="ECO:0000259" key="18">
    <source>
        <dbReference type="Pfam" id="PF02932"/>
    </source>
</evidence>
<keyword evidence="12" id="KW-0628">Postsynaptic cell membrane</keyword>
<dbReference type="CDD" id="cd19051">
    <property type="entry name" value="LGIC_TM_cation"/>
    <property type="match status" value="1"/>
</dbReference>
<dbReference type="PRINTS" id="PR00254">
    <property type="entry name" value="NICOTINICR"/>
</dbReference>
<sequence>MLLLSAVLVTALLSVCRADEHEYRLYEDLMRFYNPLERPVENNSFPVKVTIGLVLQQIVDMDEKNQMIQINAWVKYTWHDYKLRWEPGEYGGVGDLRFPSGKIWHPDVLVYNSADSAFDSTYHCNHVVYADGTVLWVPPGIFRMNCNIDIKWFPFDDQSCFIKFGSWTYHGYALDLQPEDPANGVDVSEYLPNGEWLLMSSPVDRNEKFYECCPEPYVDVKFYLHLRRRTLYYWFNLVLPSMLISLMTLLGFTLPPEAGEKITLEITILLSVYIYMSMVAGMTPQTDTVPLLGVFFTTCMTVVAASVVFTVVVLNLHYRTPDTHVMNPFVKTVLLNWLPWILMMNRPGQKFNRPTISDLLPSGRKKRIILRNAKLLESGIGGSGGSQDSATPLGEQTVKANRDRFGRRLTMSVANHRKESMTLESKMARLVEPVLASPGAVDPGVQALILMLQRIHSELAFVVRRMEKDDVDSDHISDWKFAAMAVDRLCLIVFSVFIVGTSLGILLSAPHLFT</sequence>
<dbReference type="InterPro" id="IPR036734">
    <property type="entry name" value="Neur_chan_lig-bd_sf"/>
</dbReference>
<evidence type="ECO:0000256" key="6">
    <source>
        <dbReference type="ARBA" id="ARBA00023018"/>
    </source>
</evidence>
<dbReference type="Pfam" id="PF02931">
    <property type="entry name" value="Neur_chan_LBD"/>
    <property type="match status" value="1"/>
</dbReference>
<evidence type="ECO:0000256" key="1">
    <source>
        <dbReference type="ARBA" id="ARBA00009237"/>
    </source>
</evidence>
<keyword evidence="7 16" id="KW-0406">Ion transport</keyword>
<dbReference type="Pfam" id="PF02932">
    <property type="entry name" value="Neur_chan_memb"/>
    <property type="match status" value="1"/>
</dbReference>
<dbReference type="Proteomes" id="UP000887566">
    <property type="component" value="Unplaced"/>
</dbReference>
<dbReference type="PROSITE" id="PS00236">
    <property type="entry name" value="NEUROTR_ION_CHANNEL"/>
    <property type="match status" value="1"/>
</dbReference>
<feature type="chain" id="PRO_5038163120" evidence="16">
    <location>
        <begin position="19"/>
        <end position="514"/>
    </location>
</feature>
<feature type="transmembrane region" description="Helical" evidence="16">
    <location>
        <begin position="489"/>
        <end position="513"/>
    </location>
</feature>
<dbReference type="GO" id="GO:0022848">
    <property type="term" value="F:acetylcholine-gated monoatomic cation-selective channel activity"/>
    <property type="evidence" value="ECO:0007669"/>
    <property type="project" value="InterPro"/>
</dbReference>
<dbReference type="Gene3D" id="2.70.170.10">
    <property type="entry name" value="Neurotransmitter-gated ion-channel ligand-binding domain"/>
    <property type="match status" value="1"/>
</dbReference>
<dbReference type="AlphaFoldDB" id="A0A914WRM2"/>
<keyword evidence="10" id="KW-0675">Receptor</keyword>
<comment type="similarity">
    <text evidence="1">Belongs to the ligand-gated ion channel (TC 1.A.9) family. Acetylcholine receptor (TC 1.A.9.1) subfamily.</text>
</comment>
<dbReference type="SUPFAM" id="SSF63712">
    <property type="entry name" value="Nicotinic receptor ligand binding domain-like"/>
    <property type="match status" value="1"/>
</dbReference>
<dbReference type="GO" id="GO:0045211">
    <property type="term" value="C:postsynaptic membrane"/>
    <property type="evidence" value="ECO:0007669"/>
    <property type="project" value="UniProtKB-SubCell"/>
</dbReference>
<evidence type="ECO:0000256" key="4">
    <source>
        <dbReference type="ARBA" id="ARBA00022692"/>
    </source>
</evidence>
<dbReference type="WBParaSite" id="PSAMB.scaffold4646size13976.g24821.t1">
    <property type="protein sequence ID" value="PSAMB.scaffold4646size13976.g24821.t1"/>
    <property type="gene ID" value="PSAMB.scaffold4646size13976.g24821"/>
</dbReference>
<feature type="transmembrane region" description="Helical" evidence="16">
    <location>
        <begin position="262"/>
        <end position="282"/>
    </location>
</feature>
<evidence type="ECO:0000313" key="20">
    <source>
        <dbReference type="WBParaSite" id="PSAMB.scaffold4646size13976.g24821.t1"/>
    </source>
</evidence>
<dbReference type="InterPro" id="IPR002394">
    <property type="entry name" value="Nicotinic_acetylcholine_rcpt"/>
</dbReference>
<dbReference type="PANTHER" id="PTHR18945">
    <property type="entry name" value="NEUROTRANSMITTER GATED ION CHANNEL"/>
    <property type="match status" value="1"/>
</dbReference>
<reference evidence="20" key="1">
    <citation type="submission" date="2022-11" db="UniProtKB">
        <authorList>
            <consortium name="WormBaseParasite"/>
        </authorList>
    </citation>
    <scope>IDENTIFICATION</scope>
</reference>
<evidence type="ECO:0000256" key="7">
    <source>
        <dbReference type="ARBA" id="ARBA00023065"/>
    </source>
</evidence>
<evidence type="ECO:0000259" key="17">
    <source>
        <dbReference type="Pfam" id="PF02931"/>
    </source>
</evidence>
<dbReference type="NCBIfam" id="TIGR00860">
    <property type="entry name" value="LIC"/>
    <property type="match status" value="1"/>
</dbReference>
<feature type="transmembrane region" description="Helical" evidence="16">
    <location>
        <begin position="294"/>
        <end position="316"/>
    </location>
</feature>
<evidence type="ECO:0000256" key="3">
    <source>
        <dbReference type="ARBA" id="ARBA00022475"/>
    </source>
</evidence>
<keyword evidence="19" id="KW-1185">Reference proteome</keyword>
<dbReference type="FunFam" id="2.70.170.10:FF:000016">
    <property type="entry name" value="Nicotinic acetylcholine receptor subunit"/>
    <property type="match status" value="1"/>
</dbReference>
<evidence type="ECO:0000256" key="2">
    <source>
        <dbReference type="ARBA" id="ARBA00022448"/>
    </source>
</evidence>
<organism evidence="19 20">
    <name type="scientific">Plectus sambesii</name>
    <dbReference type="NCBI Taxonomy" id="2011161"/>
    <lineage>
        <taxon>Eukaryota</taxon>
        <taxon>Metazoa</taxon>
        <taxon>Ecdysozoa</taxon>
        <taxon>Nematoda</taxon>
        <taxon>Chromadorea</taxon>
        <taxon>Plectida</taxon>
        <taxon>Plectina</taxon>
        <taxon>Plectoidea</taxon>
        <taxon>Plectidae</taxon>
        <taxon>Plectus</taxon>
    </lineage>
</organism>
<keyword evidence="11" id="KW-0325">Glycoprotein</keyword>
<keyword evidence="4 16" id="KW-0812">Transmembrane</keyword>
<evidence type="ECO:0000256" key="10">
    <source>
        <dbReference type="ARBA" id="ARBA00023170"/>
    </source>
</evidence>
<feature type="transmembrane region" description="Helical" evidence="16">
    <location>
        <begin position="231"/>
        <end position="250"/>
    </location>
</feature>
<dbReference type="GO" id="GO:0004888">
    <property type="term" value="F:transmembrane signaling receptor activity"/>
    <property type="evidence" value="ECO:0007669"/>
    <property type="project" value="InterPro"/>
</dbReference>
<evidence type="ECO:0000256" key="11">
    <source>
        <dbReference type="ARBA" id="ARBA00023180"/>
    </source>
</evidence>
<keyword evidence="8 16" id="KW-0472">Membrane</keyword>
<dbReference type="InterPro" id="IPR018000">
    <property type="entry name" value="Neurotransmitter_ion_chnl_CS"/>
</dbReference>
<dbReference type="InterPro" id="IPR006029">
    <property type="entry name" value="Neurotrans-gated_channel_TM"/>
</dbReference>
<keyword evidence="14 16" id="KW-0407">Ion channel</keyword>
<dbReference type="CDD" id="cd18997">
    <property type="entry name" value="LGIC_ECD_nAChR"/>
    <property type="match status" value="1"/>
</dbReference>